<evidence type="ECO:0000256" key="6">
    <source>
        <dbReference type="SAM" id="MobiDB-lite"/>
    </source>
</evidence>
<evidence type="ECO:0008006" key="11">
    <source>
        <dbReference type="Google" id="ProtNLM"/>
    </source>
</evidence>
<feature type="region of interest" description="Disordered" evidence="6">
    <location>
        <begin position="1"/>
        <end position="24"/>
    </location>
</feature>
<dbReference type="Proteomes" id="UP000054538">
    <property type="component" value="Unassembled WGS sequence"/>
</dbReference>
<gene>
    <name evidence="9" type="ORF">PAXRUDRAFT_154574</name>
</gene>
<evidence type="ECO:0000256" key="3">
    <source>
        <dbReference type="ARBA" id="ARBA00022763"/>
    </source>
</evidence>
<evidence type="ECO:0000256" key="4">
    <source>
        <dbReference type="ARBA" id="ARBA00023204"/>
    </source>
</evidence>
<evidence type="ECO:0000259" key="8">
    <source>
        <dbReference type="Pfam" id="PF12706"/>
    </source>
</evidence>
<evidence type="ECO:0000256" key="2">
    <source>
        <dbReference type="ARBA" id="ARBA00010304"/>
    </source>
</evidence>
<reference evidence="9 10" key="1">
    <citation type="submission" date="2014-04" db="EMBL/GenBank/DDBJ databases">
        <authorList>
            <consortium name="DOE Joint Genome Institute"/>
            <person name="Kuo A."/>
            <person name="Kohler A."/>
            <person name="Jargeat P."/>
            <person name="Nagy L.G."/>
            <person name="Floudas D."/>
            <person name="Copeland A."/>
            <person name="Barry K.W."/>
            <person name="Cichocki N."/>
            <person name="Veneault-Fourrey C."/>
            <person name="LaButti K."/>
            <person name="Lindquist E.A."/>
            <person name="Lipzen A."/>
            <person name="Lundell T."/>
            <person name="Morin E."/>
            <person name="Murat C."/>
            <person name="Sun H."/>
            <person name="Tunlid A."/>
            <person name="Henrissat B."/>
            <person name="Grigoriev I.V."/>
            <person name="Hibbett D.S."/>
            <person name="Martin F."/>
            <person name="Nordberg H.P."/>
            <person name="Cantor M.N."/>
            <person name="Hua S.X."/>
        </authorList>
    </citation>
    <scope>NUCLEOTIDE SEQUENCE [LARGE SCALE GENOMIC DNA]</scope>
    <source>
        <strain evidence="9 10">Ve08.2h10</strain>
    </source>
</reference>
<dbReference type="Pfam" id="PF12706">
    <property type="entry name" value="Lactamase_B_2"/>
    <property type="match status" value="1"/>
</dbReference>
<organism evidence="9 10">
    <name type="scientific">Paxillus rubicundulus Ve08.2h10</name>
    <dbReference type="NCBI Taxonomy" id="930991"/>
    <lineage>
        <taxon>Eukaryota</taxon>
        <taxon>Fungi</taxon>
        <taxon>Dikarya</taxon>
        <taxon>Basidiomycota</taxon>
        <taxon>Agaricomycotina</taxon>
        <taxon>Agaricomycetes</taxon>
        <taxon>Agaricomycetidae</taxon>
        <taxon>Boletales</taxon>
        <taxon>Paxilineae</taxon>
        <taxon>Paxillaceae</taxon>
        <taxon>Paxillus</taxon>
    </lineage>
</organism>
<dbReference type="CDD" id="cd16273">
    <property type="entry name" value="SNM1A-1C-like_MBL-fold"/>
    <property type="match status" value="1"/>
</dbReference>
<dbReference type="AlphaFoldDB" id="A0A0D0DR71"/>
<dbReference type="FunFam" id="3.40.50.12650:FF:000007">
    <property type="entry name" value="DNA cross-link repair 1A protein, variant"/>
    <property type="match status" value="1"/>
</dbReference>
<dbReference type="SUPFAM" id="SSF56281">
    <property type="entry name" value="Metallo-hydrolase/oxidoreductase"/>
    <property type="match status" value="1"/>
</dbReference>
<dbReference type="FunCoup" id="A0A0D0DR71">
    <property type="interactions" value="361"/>
</dbReference>
<dbReference type="InterPro" id="IPR011084">
    <property type="entry name" value="DRMBL"/>
</dbReference>
<accession>A0A0D0DR71</accession>
<dbReference type="GO" id="GO:0035312">
    <property type="term" value="F:5'-3' DNA exonuclease activity"/>
    <property type="evidence" value="ECO:0007669"/>
    <property type="project" value="TreeGrafter"/>
</dbReference>
<dbReference type="STRING" id="930991.A0A0D0DR71"/>
<keyword evidence="10" id="KW-1185">Reference proteome</keyword>
<dbReference type="GO" id="GO:0005634">
    <property type="term" value="C:nucleus"/>
    <property type="evidence" value="ECO:0007669"/>
    <property type="project" value="UniProtKB-SubCell"/>
</dbReference>
<keyword evidence="4" id="KW-0234">DNA repair</keyword>
<feature type="domain" description="DNA repair metallo-beta-lactamase" evidence="7">
    <location>
        <begin position="302"/>
        <end position="427"/>
    </location>
</feature>
<dbReference type="GO" id="GO:0003684">
    <property type="term" value="F:damaged DNA binding"/>
    <property type="evidence" value="ECO:0007669"/>
    <property type="project" value="TreeGrafter"/>
</dbReference>
<dbReference type="PANTHER" id="PTHR23240:SF6">
    <property type="entry name" value="DNA CROSS-LINK REPAIR 1A PROTEIN"/>
    <property type="match status" value="1"/>
</dbReference>
<keyword evidence="3" id="KW-0227">DNA damage</keyword>
<evidence type="ECO:0000256" key="5">
    <source>
        <dbReference type="ARBA" id="ARBA00023242"/>
    </source>
</evidence>
<proteinExistence type="inferred from homology"/>
<dbReference type="HOGENOM" id="CLU_005260_2_0_1"/>
<dbReference type="OrthoDB" id="262529at2759"/>
<evidence type="ECO:0000313" key="9">
    <source>
        <dbReference type="EMBL" id="KIK82085.1"/>
    </source>
</evidence>
<evidence type="ECO:0000259" key="7">
    <source>
        <dbReference type="Pfam" id="PF07522"/>
    </source>
</evidence>
<evidence type="ECO:0000313" key="10">
    <source>
        <dbReference type="Proteomes" id="UP000054538"/>
    </source>
</evidence>
<dbReference type="Gene3D" id="3.60.15.10">
    <property type="entry name" value="Ribonuclease Z/Hydroxyacylglutathione hydrolase-like"/>
    <property type="match status" value="1"/>
</dbReference>
<evidence type="ECO:0000256" key="1">
    <source>
        <dbReference type="ARBA" id="ARBA00004123"/>
    </source>
</evidence>
<sequence length="462" mass="51795">MTSHKQNEAWKEADAIEGHNCKPSRGNRRKAPFYKVLQGMPIAVDAFRYGTIPRVTAYFLTHAHSDHYTNLASNWKSGPIYCSEETANLIIHMLAVPRKWLHPLPMDTPTEIPNTGGVTVTLIEANHCPGSCLFFFEGRQTINAGDSALKSQFVGSSRIFRYLHCGDFRASPQHILHPAVQGKYIDHIYLDTTYLDPKYTFPPQPLVISACAELARRVVAGQVVGIPDANRKRDSTMDAWMVLPITAGGKEQQAPVGRVLVIVGTYSIGKERIVKAIAQALQTKIYCDTRKAAILRCQSDSELHALLTSDPIEGGVHLLPLSMISSDRLKSYVQRFKGMFSRAVGFRPTGWTYTSPSGSYLSPSIPTIISRGQSRLFSYADLKPMQKSTYTIQIFGVPYSEHSSFFELTCFAMSSEWGKIIATVNIGSEHSRDRMAKWIERWESEKKRTKLSIIQPRAADYW</sequence>
<feature type="domain" description="Metallo-beta-lactamase" evidence="8">
    <location>
        <begin position="49"/>
        <end position="224"/>
    </location>
</feature>
<dbReference type="InterPro" id="IPR036866">
    <property type="entry name" value="RibonucZ/Hydroxyglut_hydro"/>
</dbReference>
<feature type="compositionally biased region" description="Basic and acidic residues" evidence="6">
    <location>
        <begin position="1"/>
        <end position="20"/>
    </location>
</feature>
<dbReference type="Gene3D" id="3.40.50.12650">
    <property type="match status" value="1"/>
</dbReference>
<dbReference type="Pfam" id="PF07522">
    <property type="entry name" value="DRMBL"/>
    <property type="match status" value="1"/>
</dbReference>
<dbReference type="EMBL" id="KN825681">
    <property type="protein sequence ID" value="KIK82085.1"/>
    <property type="molecule type" value="Genomic_DNA"/>
</dbReference>
<reference evidence="10" key="2">
    <citation type="submission" date="2015-01" db="EMBL/GenBank/DDBJ databases">
        <title>Evolutionary Origins and Diversification of the Mycorrhizal Mutualists.</title>
        <authorList>
            <consortium name="DOE Joint Genome Institute"/>
            <consortium name="Mycorrhizal Genomics Consortium"/>
            <person name="Kohler A."/>
            <person name="Kuo A."/>
            <person name="Nagy L.G."/>
            <person name="Floudas D."/>
            <person name="Copeland A."/>
            <person name="Barry K.W."/>
            <person name="Cichocki N."/>
            <person name="Veneault-Fourrey C."/>
            <person name="LaButti K."/>
            <person name="Lindquist E.A."/>
            <person name="Lipzen A."/>
            <person name="Lundell T."/>
            <person name="Morin E."/>
            <person name="Murat C."/>
            <person name="Riley R."/>
            <person name="Ohm R."/>
            <person name="Sun H."/>
            <person name="Tunlid A."/>
            <person name="Henrissat B."/>
            <person name="Grigoriev I.V."/>
            <person name="Hibbett D.S."/>
            <person name="Martin F."/>
        </authorList>
    </citation>
    <scope>NUCLEOTIDE SEQUENCE [LARGE SCALE GENOMIC DNA]</scope>
    <source>
        <strain evidence="10">Ve08.2h10</strain>
    </source>
</reference>
<dbReference type="GO" id="GO:0036297">
    <property type="term" value="P:interstrand cross-link repair"/>
    <property type="evidence" value="ECO:0007669"/>
    <property type="project" value="TreeGrafter"/>
</dbReference>
<dbReference type="PANTHER" id="PTHR23240">
    <property type="entry name" value="DNA CROSS-LINK REPAIR PROTEIN PSO2/SNM1-RELATED"/>
    <property type="match status" value="1"/>
</dbReference>
<dbReference type="InParanoid" id="A0A0D0DR71"/>
<comment type="subcellular location">
    <subcellularLocation>
        <location evidence="1">Nucleus</location>
    </subcellularLocation>
</comment>
<protein>
    <recommendedName>
        <fullName evidence="11">DNA repair metallo-beta-lactamase domain-containing protein</fullName>
    </recommendedName>
</protein>
<keyword evidence="5" id="KW-0539">Nucleus</keyword>
<dbReference type="InterPro" id="IPR001279">
    <property type="entry name" value="Metallo-B-lactamas"/>
</dbReference>
<comment type="similarity">
    <text evidence="2">Belongs to the DNA repair metallo-beta-lactamase (DRMBL) family.</text>
</comment>
<name>A0A0D0DR71_9AGAM</name>
<dbReference type="GO" id="GO:0006303">
    <property type="term" value="P:double-strand break repair via nonhomologous end joining"/>
    <property type="evidence" value="ECO:0007669"/>
    <property type="project" value="TreeGrafter"/>
</dbReference>